<dbReference type="KEGG" id="fgi:OP10G_0465"/>
<evidence type="ECO:0000313" key="7">
    <source>
        <dbReference type="EMBL" id="AIE83833.1"/>
    </source>
</evidence>
<dbReference type="GO" id="GO:0006465">
    <property type="term" value="P:signal peptide processing"/>
    <property type="evidence" value="ECO:0007669"/>
    <property type="project" value="InterPro"/>
</dbReference>
<dbReference type="PANTHER" id="PTHR12383">
    <property type="entry name" value="PROTEASE FAMILY S26 MITOCHONDRIAL INNER MEMBRANE PROTEASE-RELATED"/>
    <property type="match status" value="1"/>
</dbReference>
<dbReference type="EC" id="3.4.21.89" evidence="5"/>
<dbReference type="AlphaFoldDB" id="A0A068NJP7"/>
<keyword evidence="2 5" id="KW-0378">Hydrolase</keyword>
<feature type="domain" description="Peptidase S26" evidence="6">
    <location>
        <begin position="1"/>
        <end position="112"/>
    </location>
</feature>
<evidence type="ECO:0000256" key="5">
    <source>
        <dbReference type="RuleBase" id="RU362042"/>
    </source>
</evidence>
<evidence type="ECO:0000256" key="4">
    <source>
        <dbReference type="ARBA" id="ARBA00038445"/>
    </source>
</evidence>
<dbReference type="InterPro" id="IPR000223">
    <property type="entry name" value="Pept_S26A_signal_pept_1"/>
</dbReference>
<dbReference type="NCBIfam" id="TIGR02227">
    <property type="entry name" value="sigpep_I_bact"/>
    <property type="match status" value="1"/>
</dbReference>
<keyword evidence="5" id="KW-0645">Protease</keyword>
<protein>
    <recommendedName>
        <fullName evidence="5">Signal peptidase I</fullName>
        <ecNumber evidence="5">3.4.21.89</ecNumber>
    </recommendedName>
</protein>
<dbReference type="GO" id="GO:0005886">
    <property type="term" value="C:plasma membrane"/>
    <property type="evidence" value="ECO:0007669"/>
    <property type="project" value="UniProtKB-SubCell"/>
</dbReference>
<dbReference type="CDD" id="cd06462">
    <property type="entry name" value="Peptidase_S24_S26"/>
    <property type="match status" value="1"/>
</dbReference>
<name>A0A068NJP7_FIMGI</name>
<evidence type="ECO:0000256" key="2">
    <source>
        <dbReference type="ARBA" id="ARBA00022801"/>
    </source>
</evidence>
<evidence type="ECO:0000256" key="3">
    <source>
        <dbReference type="ARBA" id="ARBA00023136"/>
    </source>
</evidence>
<evidence type="ECO:0000313" key="8">
    <source>
        <dbReference type="Proteomes" id="UP000027982"/>
    </source>
</evidence>
<dbReference type="Gene3D" id="2.10.109.10">
    <property type="entry name" value="Umud Fragment, subunit A"/>
    <property type="match status" value="1"/>
</dbReference>
<keyword evidence="8" id="KW-1185">Reference proteome</keyword>
<dbReference type="EMBL" id="CP007139">
    <property type="protein sequence ID" value="AIE83833.1"/>
    <property type="molecule type" value="Genomic_DNA"/>
</dbReference>
<dbReference type="PANTHER" id="PTHR12383:SF16">
    <property type="entry name" value="MITOCHONDRIAL INNER MEMBRANE PROTEASE SUBUNIT 1"/>
    <property type="match status" value="1"/>
</dbReference>
<evidence type="ECO:0000256" key="1">
    <source>
        <dbReference type="ARBA" id="ARBA00004401"/>
    </source>
</evidence>
<evidence type="ECO:0000259" key="6">
    <source>
        <dbReference type="Pfam" id="PF10502"/>
    </source>
</evidence>
<proteinExistence type="inferred from homology"/>
<sequence length="142" mass="15970">MQPTLQPYQVVWSTRDFKKLERGDLVVFDHEGETMVKRVAGLPGDRVDQYLIAGDWMVPDYPVWNRFAAKNGYPKRTTIVPEGSVYVVGDSIEKSIDSRSYGPIKISSIGAKLLYQESESPKLPSLRLSRNLTVQRNEPAGA</sequence>
<dbReference type="GO" id="GO:0004252">
    <property type="term" value="F:serine-type endopeptidase activity"/>
    <property type="evidence" value="ECO:0007669"/>
    <property type="project" value="InterPro"/>
</dbReference>
<reference evidence="7 8" key="1">
    <citation type="journal article" date="2014" name="PLoS ONE">
        <title>The first complete genome sequence of the class fimbriimonadia in the phylum armatimonadetes.</title>
        <authorList>
            <person name="Hu Z.Y."/>
            <person name="Wang Y.Z."/>
            <person name="Im W.T."/>
            <person name="Wang S.Y."/>
            <person name="Zhao G.P."/>
            <person name="Zheng H.J."/>
            <person name="Quan Z.X."/>
        </authorList>
    </citation>
    <scope>NUCLEOTIDE SEQUENCE [LARGE SCALE GENOMIC DNA]</scope>
    <source>
        <strain evidence="7">Gsoil 348</strain>
    </source>
</reference>
<dbReference type="HOGENOM" id="CLU_1812930_0_0_0"/>
<comment type="catalytic activity">
    <reaction evidence="5">
        <text>Cleavage of hydrophobic, N-terminal signal or leader sequences from secreted and periplasmic proteins.</text>
        <dbReference type="EC" id="3.4.21.89"/>
    </reaction>
</comment>
<dbReference type="PRINTS" id="PR00727">
    <property type="entry name" value="LEADERPTASE"/>
</dbReference>
<comment type="subcellular location">
    <subcellularLocation>
        <location evidence="1">Cell membrane</location>
        <topology evidence="1">Single-pass type II membrane protein</topology>
    </subcellularLocation>
    <subcellularLocation>
        <location evidence="5">Membrane</location>
        <topology evidence="5">Single-pass type II membrane protein</topology>
    </subcellularLocation>
</comment>
<dbReference type="GO" id="GO:0009003">
    <property type="term" value="F:signal peptidase activity"/>
    <property type="evidence" value="ECO:0007669"/>
    <property type="project" value="UniProtKB-EC"/>
</dbReference>
<gene>
    <name evidence="7" type="ORF">OP10G_0465</name>
</gene>
<dbReference type="InterPro" id="IPR036286">
    <property type="entry name" value="LexA/Signal_pep-like_sf"/>
</dbReference>
<keyword evidence="3" id="KW-0472">Membrane</keyword>
<dbReference type="SUPFAM" id="SSF51306">
    <property type="entry name" value="LexA/Signal peptidase"/>
    <property type="match status" value="1"/>
</dbReference>
<accession>A0A068NJP7</accession>
<dbReference type="Pfam" id="PF10502">
    <property type="entry name" value="Peptidase_S26"/>
    <property type="match status" value="1"/>
</dbReference>
<dbReference type="InterPro" id="IPR019533">
    <property type="entry name" value="Peptidase_S26"/>
</dbReference>
<dbReference type="InterPro" id="IPR052064">
    <property type="entry name" value="Mito_IMP1_subunit"/>
</dbReference>
<dbReference type="Proteomes" id="UP000027982">
    <property type="component" value="Chromosome"/>
</dbReference>
<dbReference type="STRING" id="661478.OP10G_0465"/>
<dbReference type="eggNOG" id="COG0681">
    <property type="taxonomic scope" value="Bacteria"/>
</dbReference>
<comment type="similarity">
    <text evidence="4">Belongs to the peptidase S26 family. IMP1 subfamily.</text>
</comment>
<organism evidence="7 8">
    <name type="scientific">Fimbriimonas ginsengisoli Gsoil 348</name>
    <dbReference type="NCBI Taxonomy" id="661478"/>
    <lineage>
        <taxon>Bacteria</taxon>
        <taxon>Bacillati</taxon>
        <taxon>Armatimonadota</taxon>
        <taxon>Fimbriimonadia</taxon>
        <taxon>Fimbriimonadales</taxon>
        <taxon>Fimbriimonadaceae</taxon>
        <taxon>Fimbriimonas</taxon>
    </lineage>
</organism>